<evidence type="ECO:0000313" key="3">
    <source>
        <dbReference type="Proteomes" id="UP000584867"/>
    </source>
</evidence>
<keyword evidence="1" id="KW-0732">Signal</keyword>
<dbReference type="EMBL" id="JACHIO010000010">
    <property type="protein sequence ID" value="MBB5064408.1"/>
    <property type="molecule type" value="Genomic_DNA"/>
</dbReference>
<dbReference type="Gene3D" id="3.40.50.410">
    <property type="entry name" value="von Willebrand factor, type A domain"/>
    <property type="match status" value="1"/>
</dbReference>
<accession>A0A7W7ZRE3</accession>
<organism evidence="2 3">
    <name type="scientific">Granulicella mallensis</name>
    <dbReference type="NCBI Taxonomy" id="940614"/>
    <lineage>
        <taxon>Bacteria</taxon>
        <taxon>Pseudomonadati</taxon>
        <taxon>Acidobacteriota</taxon>
        <taxon>Terriglobia</taxon>
        <taxon>Terriglobales</taxon>
        <taxon>Acidobacteriaceae</taxon>
        <taxon>Granulicella</taxon>
    </lineage>
</organism>
<comment type="caution">
    <text evidence="2">The sequence shown here is derived from an EMBL/GenBank/DDBJ whole genome shotgun (WGS) entry which is preliminary data.</text>
</comment>
<evidence type="ECO:0000313" key="2">
    <source>
        <dbReference type="EMBL" id="MBB5064408.1"/>
    </source>
</evidence>
<reference evidence="2 3" key="1">
    <citation type="submission" date="2020-08" db="EMBL/GenBank/DDBJ databases">
        <title>Genomic Encyclopedia of Type Strains, Phase IV (KMG-V): Genome sequencing to study the core and pangenomes of soil and plant-associated prokaryotes.</title>
        <authorList>
            <person name="Whitman W."/>
        </authorList>
    </citation>
    <scope>NUCLEOTIDE SEQUENCE [LARGE SCALE GENOMIC DNA]</scope>
    <source>
        <strain evidence="2 3">X5P3</strain>
    </source>
</reference>
<proteinExistence type="predicted"/>
<feature type="signal peptide" evidence="1">
    <location>
        <begin position="1"/>
        <end position="19"/>
    </location>
</feature>
<evidence type="ECO:0008006" key="4">
    <source>
        <dbReference type="Google" id="ProtNLM"/>
    </source>
</evidence>
<name>A0A7W7ZRE3_9BACT</name>
<dbReference type="RefSeq" id="WP_184256284.1">
    <property type="nucleotide sequence ID" value="NZ_JACHIO010000010.1"/>
</dbReference>
<evidence type="ECO:0000256" key="1">
    <source>
        <dbReference type="SAM" id="SignalP"/>
    </source>
</evidence>
<dbReference type="Proteomes" id="UP000584867">
    <property type="component" value="Unassembled WGS sequence"/>
</dbReference>
<protein>
    <recommendedName>
        <fullName evidence="4">VWFA-related domain-containing protein</fullName>
    </recommendedName>
</protein>
<dbReference type="InterPro" id="IPR036465">
    <property type="entry name" value="vWFA_dom_sf"/>
</dbReference>
<sequence>MRRSIFISASSMLFAAAFAGLSIMQAQQSEPVKSVPTRMTVTLRVQDSDKKTPDVNRDDVIVKQGKVPLQVIRWTPAIGASAGLDLFILLDDASDPVLGSHDEDLRAFIIALPDSSSVGVGYMRNATVQIVQDLTTDHAVAARTLRLPLASSGAYGNPYLSLIDLIKRWPEDGKRREIVMITDGIDRFRGESHYRGLSFISPDVDSASRIAQRTGTVIDTIFTRGVGRRARNYWEITNGQNAIAKLSDETGGESYSLGTQNSVGFSPYLDDVQRALRNQYLLEFRAIPAKRSGLQSIDLKSQIAGLELDSADSVWVPGR</sequence>
<feature type="chain" id="PRO_5030726330" description="VWFA-related domain-containing protein" evidence="1">
    <location>
        <begin position="20"/>
        <end position="319"/>
    </location>
</feature>
<dbReference type="AlphaFoldDB" id="A0A7W7ZRE3"/>
<gene>
    <name evidence="2" type="ORF">HDF15_002762</name>
</gene>